<proteinExistence type="predicted"/>
<dbReference type="AlphaFoldDB" id="A0A4R1B9P5"/>
<evidence type="ECO:0000256" key="3">
    <source>
        <dbReference type="ARBA" id="ARBA00022989"/>
    </source>
</evidence>
<dbReference type="EMBL" id="SKBU01000038">
    <property type="protein sequence ID" value="TCJ13639.1"/>
    <property type="molecule type" value="Genomic_DNA"/>
</dbReference>
<keyword evidence="2 5" id="KW-0812">Transmembrane</keyword>
<reference evidence="7 8" key="1">
    <citation type="submission" date="2019-03" db="EMBL/GenBank/DDBJ databases">
        <title>Whole genome sequence of a novel Rubrobacter taiwanensis strain, isolated from Yellowstone National Park.</title>
        <authorList>
            <person name="Freed S."/>
            <person name="Ramaley R.F."/>
            <person name="Kyndt J.A."/>
        </authorList>
    </citation>
    <scope>NUCLEOTIDE SEQUENCE [LARGE SCALE GENOMIC DNA]</scope>
    <source>
        <strain evidence="7 8">Yellowstone</strain>
    </source>
</reference>
<organism evidence="7 8">
    <name type="scientific">Rubrobacter taiwanensis</name>
    <dbReference type="NCBI Taxonomy" id="185139"/>
    <lineage>
        <taxon>Bacteria</taxon>
        <taxon>Bacillati</taxon>
        <taxon>Actinomycetota</taxon>
        <taxon>Rubrobacteria</taxon>
        <taxon>Rubrobacterales</taxon>
        <taxon>Rubrobacteraceae</taxon>
        <taxon>Rubrobacter</taxon>
    </lineage>
</organism>
<evidence type="ECO:0000313" key="8">
    <source>
        <dbReference type="Proteomes" id="UP000295244"/>
    </source>
</evidence>
<feature type="transmembrane region" description="Helical" evidence="5">
    <location>
        <begin position="82"/>
        <end position="112"/>
    </location>
</feature>
<evidence type="ECO:0000256" key="2">
    <source>
        <dbReference type="ARBA" id="ARBA00022692"/>
    </source>
</evidence>
<keyword evidence="4 5" id="KW-0472">Membrane</keyword>
<evidence type="ECO:0000313" key="7">
    <source>
        <dbReference type="EMBL" id="TCJ13639.1"/>
    </source>
</evidence>
<comment type="subcellular location">
    <subcellularLocation>
        <location evidence="1">Membrane</location>
        <topology evidence="1">Multi-pass membrane protein</topology>
    </subcellularLocation>
</comment>
<dbReference type="Pfam" id="PF04893">
    <property type="entry name" value="Yip1"/>
    <property type="match status" value="1"/>
</dbReference>
<keyword evidence="8" id="KW-1185">Reference proteome</keyword>
<keyword evidence="3 5" id="KW-1133">Transmembrane helix</keyword>
<protein>
    <recommendedName>
        <fullName evidence="6">Yip1 domain-containing protein</fullName>
    </recommendedName>
</protein>
<feature type="transmembrane region" description="Helical" evidence="5">
    <location>
        <begin position="54"/>
        <end position="75"/>
    </location>
</feature>
<evidence type="ECO:0000256" key="4">
    <source>
        <dbReference type="ARBA" id="ARBA00023136"/>
    </source>
</evidence>
<evidence type="ECO:0000256" key="1">
    <source>
        <dbReference type="ARBA" id="ARBA00004141"/>
    </source>
</evidence>
<evidence type="ECO:0000259" key="6">
    <source>
        <dbReference type="Pfam" id="PF04893"/>
    </source>
</evidence>
<evidence type="ECO:0000256" key="5">
    <source>
        <dbReference type="SAM" id="Phobius"/>
    </source>
</evidence>
<accession>A0A4R1B9P5</accession>
<dbReference type="Proteomes" id="UP000295244">
    <property type="component" value="Unassembled WGS sequence"/>
</dbReference>
<dbReference type="OrthoDB" id="5243518at2"/>
<feature type="transmembrane region" description="Helical" evidence="5">
    <location>
        <begin position="132"/>
        <end position="157"/>
    </location>
</feature>
<sequence length="205" mass="21513">MARRGDAGGGGVVGRRVAGYRSPEGFREALGGVWLRPRRFFRGLDPEGGPLRPALFAAGVLYVNLVLSALLEAVWAREFNPVLLYAPVVGLVVAAVLGPAFVAGLAALSLMVLNPDNSPTRGFLPTFRAYGFATAIAAVLWVPYAPLVAVPYGLYVATAAMQETHRLSFGRAAAAALIPLGALLLIILLLTGPADAWELLKNPPG</sequence>
<dbReference type="InterPro" id="IPR006977">
    <property type="entry name" value="Yip1_dom"/>
</dbReference>
<name>A0A4R1B9P5_9ACTN</name>
<comment type="caution">
    <text evidence="7">The sequence shown here is derived from an EMBL/GenBank/DDBJ whole genome shotgun (WGS) entry which is preliminary data.</text>
</comment>
<dbReference type="GO" id="GO:0016020">
    <property type="term" value="C:membrane"/>
    <property type="evidence" value="ECO:0007669"/>
    <property type="project" value="UniProtKB-SubCell"/>
</dbReference>
<gene>
    <name evidence="7" type="ORF">E0L93_14570</name>
</gene>
<feature type="domain" description="Yip1" evidence="6">
    <location>
        <begin position="32"/>
        <end position="189"/>
    </location>
</feature>
<feature type="transmembrane region" description="Helical" evidence="5">
    <location>
        <begin position="169"/>
        <end position="190"/>
    </location>
</feature>